<dbReference type="SMR" id="A0A2T5KB45"/>
<dbReference type="SUPFAM" id="SSF53448">
    <property type="entry name" value="Nucleotide-diphospho-sugar transferases"/>
    <property type="match status" value="1"/>
</dbReference>
<proteinExistence type="predicted"/>
<feature type="domain" description="Glycosyltransferase 2-like" evidence="1">
    <location>
        <begin position="8"/>
        <end position="141"/>
    </location>
</feature>
<evidence type="ECO:0000313" key="3">
    <source>
        <dbReference type="Proteomes" id="UP000244060"/>
    </source>
</evidence>
<dbReference type="Gene3D" id="3.90.550.10">
    <property type="entry name" value="Spore Coat Polysaccharide Biosynthesis Protein SpsA, Chain A"/>
    <property type="match status" value="1"/>
</dbReference>
<dbReference type="RefSeq" id="WP_011908972.1">
    <property type="nucleotide sequence ID" value="NZ_CP089965.1"/>
</dbReference>
<protein>
    <submittedName>
        <fullName evidence="2">Succinoglycan biosynthesis protein ExoM</fullName>
    </submittedName>
</protein>
<evidence type="ECO:0000259" key="1">
    <source>
        <dbReference type="Pfam" id="PF00535"/>
    </source>
</evidence>
<keyword evidence="3" id="KW-1185">Reference proteome</keyword>
<dbReference type="OrthoDB" id="6116224at2"/>
<dbReference type="InterPro" id="IPR029044">
    <property type="entry name" value="Nucleotide-diphossugar_trans"/>
</dbReference>
<dbReference type="Proteomes" id="UP000244060">
    <property type="component" value="Unassembled WGS sequence"/>
</dbReference>
<comment type="caution">
    <text evidence="2">The sequence shown here is derived from an EMBL/GenBank/DDBJ whole genome shotgun (WGS) entry which is preliminary data.</text>
</comment>
<dbReference type="AlphaFoldDB" id="A0A2T5KB45"/>
<dbReference type="Pfam" id="PF00535">
    <property type="entry name" value="Glycos_transf_2"/>
    <property type="match status" value="1"/>
</dbReference>
<evidence type="ECO:0000313" key="2">
    <source>
        <dbReference type="EMBL" id="PTR19637.1"/>
    </source>
</evidence>
<dbReference type="InterPro" id="IPR001173">
    <property type="entry name" value="Glyco_trans_2-like"/>
</dbReference>
<name>A0A2T5KB45_9RHOB</name>
<accession>A0A2T5KB45</accession>
<sequence length="326" mass="34124">MSGARIAIGICTYRRPGVAATLASIGALNWPDGAGGIVIVADNDETPSARATVEAAARALPLPVCYLHAPARNISVARNAILEAALARGIDRLAFIDDDEVVEPGWIAALVAAQNRTGAEAVLGPVRAEHGADAPAWMRKGAVHDTLPTILPDGSIKSGYTCNVLMDLTAPALEGLRFDPMRGRSGGEDTAFFETMLRRGGRLGHAPEALVRETVPADRARLGWLLRRRFRMGQTHASLIAAPTGLARARQGATALAKVAACAGMAAAALHDPLRRNNALLRGALHVGTLSALFGARPITIYGGSAPALSNLDSKTDTYPVSRSRT</sequence>
<dbReference type="EMBL" id="QAOT01000004">
    <property type="protein sequence ID" value="PTR19637.1"/>
    <property type="molecule type" value="Genomic_DNA"/>
</dbReference>
<reference evidence="2 3" key="1">
    <citation type="submission" date="2018-04" db="EMBL/GenBank/DDBJ databases">
        <title>Genomic Encyclopedia of Type Strains, Phase III (KMG-III): the genomes of soil and plant-associated and newly described type strains.</title>
        <authorList>
            <person name="Whitman W."/>
        </authorList>
    </citation>
    <scope>NUCLEOTIDE SEQUENCE [LARGE SCALE GENOMIC DNA]</scope>
    <source>
        <strain evidence="2 3">KA25</strain>
    </source>
</reference>
<dbReference type="CDD" id="cd00761">
    <property type="entry name" value="Glyco_tranf_GTA_type"/>
    <property type="match status" value="1"/>
</dbReference>
<gene>
    <name evidence="2" type="ORF">C8J28_104121</name>
</gene>
<organism evidence="2 3">
    <name type="scientific">Cereibacter azotoformans</name>
    <dbReference type="NCBI Taxonomy" id="43057"/>
    <lineage>
        <taxon>Bacteria</taxon>
        <taxon>Pseudomonadati</taxon>
        <taxon>Pseudomonadota</taxon>
        <taxon>Alphaproteobacteria</taxon>
        <taxon>Rhodobacterales</taxon>
        <taxon>Paracoccaceae</taxon>
        <taxon>Cereibacter</taxon>
    </lineage>
</organism>